<organism evidence="1 2">
    <name type="scientific">Apolygus lucorum</name>
    <name type="common">Small green plant bug</name>
    <name type="synonym">Lygocoris lucorum</name>
    <dbReference type="NCBI Taxonomy" id="248454"/>
    <lineage>
        <taxon>Eukaryota</taxon>
        <taxon>Metazoa</taxon>
        <taxon>Ecdysozoa</taxon>
        <taxon>Arthropoda</taxon>
        <taxon>Hexapoda</taxon>
        <taxon>Insecta</taxon>
        <taxon>Pterygota</taxon>
        <taxon>Neoptera</taxon>
        <taxon>Paraneoptera</taxon>
        <taxon>Hemiptera</taxon>
        <taxon>Heteroptera</taxon>
        <taxon>Panheteroptera</taxon>
        <taxon>Cimicomorpha</taxon>
        <taxon>Miridae</taxon>
        <taxon>Mirini</taxon>
        <taxon>Apolygus</taxon>
    </lineage>
</organism>
<accession>A0A8S9WY87</accession>
<evidence type="ECO:0000313" key="1">
    <source>
        <dbReference type="EMBL" id="KAF6201643.1"/>
    </source>
</evidence>
<protein>
    <submittedName>
        <fullName evidence="1">Uncharacterized protein</fullName>
    </submittedName>
</protein>
<dbReference type="EMBL" id="WIXP02000012">
    <property type="protein sequence ID" value="KAF6201643.1"/>
    <property type="molecule type" value="Genomic_DNA"/>
</dbReference>
<gene>
    <name evidence="1" type="ORF">GE061_004036</name>
</gene>
<dbReference type="OrthoDB" id="1434354at2759"/>
<evidence type="ECO:0000313" key="2">
    <source>
        <dbReference type="Proteomes" id="UP000466442"/>
    </source>
</evidence>
<name>A0A8S9WY87_APOLU</name>
<reference evidence="1" key="1">
    <citation type="journal article" date="2021" name="Mol. Ecol. Resour.">
        <title>Apolygus lucorum genome provides insights into omnivorousness and mesophyll feeding.</title>
        <authorList>
            <person name="Liu Y."/>
            <person name="Liu H."/>
            <person name="Wang H."/>
            <person name="Huang T."/>
            <person name="Liu B."/>
            <person name="Yang B."/>
            <person name="Yin L."/>
            <person name="Li B."/>
            <person name="Zhang Y."/>
            <person name="Zhang S."/>
            <person name="Jiang F."/>
            <person name="Zhang X."/>
            <person name="Ren Y."/>
            <person name="Wang B."/>
            <person name="Wang S."/>
            <person name="Lu Y."/>
            <person name="Wu K."/>
            <person name="Fan W."/>
            <person name="Wang G."/>
        </authorList>
    </citation>
    <scope>NUCLEOTIDE SEQUENCE</scope>
    <source>
        <strain evidence="1">12Hb</strain>
    </source>
</reference>
<dbReference type="AlphaFoldDB" id="A0A8S9WY87"/>
<keyword evidence="2" id="KW-1185">Reference proteome</keyword>
<dbReference type="Proteomes" id="UP000466442">
    <property type="component" value="Linkage Group LG12"/>
</dbReference>
<comment type="caution">
    <text evidence="1">The sequence shown here is derived from an EMBL/GenBank/DDBJ whole genome shotgun (WGS) entry which is preliminary data.</text>
</comment>
<proteinExistence type="predicted"/>
<sequence length="66" mass="7760">MSSVDRRASYSINRFCVHQLSMQIKEFPFRNGGQPVPKEHKEDVAAVRSWLKHQDYLPQISEELLM</sequence>